<dbReference type="EMBL" id="KU738902">
    <property type="protein sequence ID" value="AMN16170.1"/>
    <property type="molecule type" value="Genomic_DNA"/>
</dbReference>
<dbReference type="EMBL" id="KU738904">
    <property type="protein sequence ID" value="AMN16446.1"/>
    <property type="molecule type" value="Genomic_DNA"/>
</dbReference>
<evidence type="ECO:0000313" key="4">
    <source>
        <dbReference type="EMBL" id="AMN15618.1"/>
    </source>
</evidence>
<protein>
    <submittedName>
        <fullName evidence="2">ORF17</fullName>
    </submittedName>
</protein>
<feature type="compositionally biased region" description="Low complexity" evidence="1">
    <location>
        <begin position="31"/>
        <end position="43"/>
    </location>
</feature>
<feature type="region of interest" description="Disordered" evidence="1">
    <location>
        <begin position="24"/>
        <end position="55"/>
    </location>
</feature>
<evidence type="ECO:0000313" key="6">
    <source>
        <dbReference type="EMBL" id="AMN15894.1"/>
    </source>
</evidence>
<dbReference type="EMBL" id="KU738900">
    <property type="protein sequence ID" value="AMN15894.1"/>
    <property type="molecule type" value="Genomic_DNA"/>
</dbReference>
<evidence type="ECO:0000313" key="7">
    <source>
        <dbReference type="EMBL" id="AMN16032.1"/>
    </source>
</evidence>
<evidence type="ECO:0000313" key="10">
    <source>
        <dbReference type="EMBL" id="AMN16446.1"/>
    </source>
</evidence>
<evidence type="ECO:0000256" key="1">
    <source>
        <dbReference type="SAM" id="MobiDB-lite"/>
    </source>
</evidence>
<evidence type="ECO:0000313" key="9">
    <source>
        <dbReference type="EMBL" id="AMN16307.1"/>
    </source>
</evidence>
<proteinExistence type="predicted"/>
<name>A0A075TSW0_9ABAC</name>
<dbReference type="EMBL" id="KU738903">
    <property type="protein sequence ID" value="AMN16307.1"/>
    <property type="molecule type" value="Genomic_DNA"/>
</dbReference>
<dbReference type="EMBL" id="KJ909666">
    <property type="protein sequence ID" value="AIG63059.1"/>
    <property type="molecule type" value="Genomic_DNA"/>
</dbReference>
<dbReference type="EMBL" id="KU738901">
    <property type="protein sequence ID" value="AMN16032.1"/>
    <property type="molecule type" value="Genomic_DNA"/>
</dbReference>
<dbReference type="EMBL" id="KU738897">
    <property type="protein sequence ID" value="AMN15481.1"/>
    <property type="molecule type" value="Genomic_DNA"/>
</dbReference>
<reference evidence="2" key="1">
    <citation type="journal article" date="2015" name="Genome Announc.">
        <title>Complete Genome Sequences of Helicoverpa armigera Single Nucleopolyhedrovirus Strains AC53 and H25EA1 from Australia.</title>
        <authorList>
            <person name="Noune C."/>
            <person name="Hauxwell C."/>
        </authorList>
    </citation>
    <scope>NUCLEOTIDE SEQUENCE</scope>
    <source>
        <strain evidence="2">AC53</strain>
    </source>
</reference>
<reference evidence="2" key="3">
    <citation type="submission" date="2016-08" db="EMBL/GenBank/DDBJ databases">
        <authorList>
            <person name="Seilhamer J.J."/>
        </authorList>
    </citation>
    <scope>NUCLEOTIDE SEQUENCE</scope>
    <source>
        <strain evidence="2">AC53</strain>
        <strain evidence="8">AC53T4.1</strain>
        <strain evidence="9">AC53T4.2</strain>
    </source>
</reference>
<accession>A0A075TSW0</accession>
<organism evidence="2">
    <name type="scientific">Helicoverpa SNPV AC53</name>
    <dbReference type="NCBI Taxonomy" id="1569367"/>
    <lineage>
        <taxon>Viruses</taxon>
        <taxon>Viruses incertae sedis</taxon>
        <taxon>Naldaviricetes</taxon>
        <taxon>Lefavirales</taxon>
        <taxon>Baculoviridae</taxon>
        <taxon>Alphabaculovirus</taxon>
        <taxon>Alphabaculovirus helarmigerae</taxon>
    </lineage>
</organism>
<gene>
    <name evidence="2" type="ORF">HaSNPV-AC53_017</name>
</gene>
<evidence type="ECO:0000313" key="2">
    <source>
        <dbReference type="EMBL" id="AIG63059.1"/>
    </source>
</evidence>
<evidence type="ECO:0000313" key="3">
    <source>
        <dbReference type="EMBL" id="AMN15481.1"/>
    </source>
</evidence>
<evidence type="ECO:0000313" key="8">
    <source>
        <dbReference type="EMBL" id="AMN16170.1"/>
    </source>
</evidence>
<sequence length="55" mass="6397">MNKTKNMCNIYVMRQTAALQTDCIRNKTTDQSRNQSSRSSSSSHVQQNNKEYKKI</sequence>
<dbReference type="EMBL" id="KU738899">
    <property type="protein sequence ID" value="AMN15755.1"/>
    <property type="molecule type" value="Genomic_DNA"/>
</dbReference>
<dbReference type="EMBL" id="KU738898">
    <property type="protein sequence ID" value="AMN15618.1"/>
    <property type="molecule type" value="Genomic_DNA"/>
</dbReference>
<reference evidence="3" key="2">
    <citation type="journal article" date="2016" name="Genome Announc.">
        <title>Complete Genome Sequences of Seven Helicoverpa armigera SNPV-AC53-Derived Strains.</title>
        <authorList>
            <person name="Noune C."/>
            <person name="Hauxwell C."/>
        </authorList>
    </citation>
    <scope>NUCLEOTIDE SEQUENCE</scope>
    <source>
        <strain evidence="3">AC53C3</strain>
        <strain evidence="4">AC53C5</strain>
        <strain evidence="5">AC53C6</strain>
        <strain evidence="6">AC53C9</strain>
        <strain evidence="7">AC53T2</strain>
        <strain evidence="10">AC53T5</strain>
    </source>
</reference>
<evidence type="ECO:0000313" key="5">
    <source>
        <dbReference type="EMBL" id="AMN15755.1"/>
    </source>
</evidence>